<dbReference type="InterPro" id="IPR051533">
    <property type="entry name" value="WaaL-like"/>
</dbReference>
<name>A0A3B7N649_9BACT</name>
<evidence type="ECO:0000313" key="8">
    <source>
        <dbReference type="Proteomes" id="UP000263900"/>
    </source>
</evidence>
<dbReference type="Proteomes" id="UP000263900">
    <property type="component" value="Chromosome"/>
</dbReference>
<feature type="transmembrane region" description="Helical" evidence="5">
    <location>
        <begin position="162"/>
        <end position="184"/>
    </location>
</feature>
<keyword evidence="8" id="KW-1185">Reference proteome</keyword>
<evidence type="ECO:0000256" key="3">
    <source>
        <dbReference type="ARBA" id="ARBA00022989"/>
    </source>
</evidence>
<dbReference type="AlphaFoldDB" id="A0A3B7N649"/>
<keyword evidence="3 5" id="KW-1133">Transmembrane helix</keyword>
<feature type="transmembrane region" description="Helical" evidence="5">
    <location>
        <begin position="250"/>
        <end position="268"/>
    </location>
</feature>
<dbReference type="PANTHER" id="PTHR37422">
    <property type="entry name" value="TEICHURONIC ACID BIOSYNTHESIS PROTEIN TUAE"/>
    <property type="match status" value="1"/>
</dbReference>
<evidence type="ECO:0000256" key="1">
    <source>
        <dbReference type="ARBA" id="ARBA00004141"/>
    </source>
</evidence>
<feature type="transmembrane region" description="Helical" evidence="5">
    <location>
        <begin position="26"/>
        <end position="47"/>
    </location>
</feature>
<feature type="transmembrane region" description="Helical" evidence="5">
    <location>
        <begin position="475"/>
        <end position="491"/>
    </location>
</feature>
<gene>
    <name evidence="7" type="ORF">D3H65_27665</name>
</gene>
<dbReference type="GO" id="GO:0016020">
    <property type="term" value="C:membrane"/>
    <property type="evidence" value="ECO:0007669"/>
    <property type="project" value="UniProtKB-SubCell"/>
</dbReference>
<sequence>MVRNVLHKASESVTSWLHYHFMDRKMATTVGVAILGFIAIGMSYITVLVDSKISIGIVSGVAGILIFLLCIMYPTVGYYATYIITLFLMFPQRLLNSAAVIPTGLIPEYLSYLTLLGVITRQEYKKEATSKFWNHGITIWIIVLLAYYLLEIANPAAASKLGWFNFFRKQVSFAAFFYMSYCFFNSRKAIEFFMKFWIILSTIEAVYACKQQWLGLFGWEQRWLMSDPDRVGLFINGGFVRRFGLLSDPASAGILYASSTVLLLVLALQSRIARQRTLYYVLAILHFMATSYTGTRTATLMVVAGIVFYCVLTLYEKRTLIFSGVFAFMLTALLVAPIYDNMIINRLRSTFEGSKDPSALVRDLNRKIAQPYVHSHPIGGGLNTSGLIGTMYNPGHFLSFIPPDSAYMQTMMEQGPIGLALLLIFYYVILRTGIRYFYRVRDPDLKAIYAANLVSVFSLMVAQYSQMAIGQYPNVLYFYSALAIFLKLHLYDSQKAEVN</sequence>
<reference evidence="7 8" key="1">
    <citation type="submission" date="2018-09" db="EMBL/GenBank/DDBJ databases">
        <title>Genome sequencing of strain 6GH32-13.</title>
        <authorList>
            <person name="Weon H.-Y."/>
            <person name="Heo J."/>
            <person name="Kwon S.-W."/>
        </authorList>
    </citation>
    <scope>NUCLEOTIDE SEQUENCE [LARGE SCALE GENOMIC DNA]</scope>
    <source>
        <strain evidence="7 8">5GH32-13</strain>
    </source>
</reference>
<feature type="transmembrane region" description="Helical" evidence="5">
    <location>
        <begin position="132"/>
        <end position="150"/>
    </location>
</feature>
<dbReference type="Pfam" id="PF04932">
    <property type="entry name" value="Wzy_C"/>
    <property type="match status" value="1"/>
</dbReference>
<dbReference type="PANTHER" id="PTHR37422:SF17">
    <property type="entry name" value="O-ANTIGEN LIGASE"/>
    <property type="match status" value="1"/>
</dbReference>
<dbReference type="InterPro" id="IPR007016">
    <property type="entry name" value="O-antigen_ligase-rel_domated"/>
</dbReference>
<feature type="transmembrane region" description="Helical" evidence="5">
    <location>
        <begin position="417"/>
        <end position="438"/>
    </location>
</feature>
<feature type="domain" description="O-antigen ligase-related" evidence="6">
    <location>
        <begin position="283"/>
        <end position="423"/>
    </location>
</feature>
<feature type="transmembrane region" description="Helical" evidence="5">
    <location>
        <begin position="450"/>
        <end position="469"/>
    </location>
</feature>
<feature type="transmembrane region" description="Helical" evidence="5">
    <location>
        <begin position="320"/>
        <end position="339"/>
    </location>
</feature>
<evidence type="ECO:0000256" key="2">
    <source>
        <dbReference type="ARBA" id="ARBA00022692"/>
    </source>
</evidence>
<evidence type="ECO:0000256" key="5">
    <source>
        <dbReference type="SAM" id="Phobius"/>
    </source>
</evidence>
<dbReference type="OrthoDB" id="783093at2"/>
<evidence type="ECO:0000259" key="6">
    <source>
        <dbReference type="Pfam" id="PF04932"/>
    </source>
</evidence>
<dbReference type="EMBL" id="CP032157">
    <property type="protein sequence ID" value="AXY77531.1"/>
    <property type="molecule type" value="Genomic_DNA"/>
</dbReference>
<feature type="transmembrane region" description="Helical" evidence="5">
    <location>
        <begin position="298"/>
        <end position="315"/>
    </location>
</feature>
<protein>
    <recommendedName>
        <fullName evidence="6">O-antigen ligase-related domain-containing protein</fullName>
    </recommendedName>
</protein>
<feature type="transmembrane region" description="Helical" evidence="5">
    <location>
        <begin position="53"/>
        <end position="71"/>
    </location>
</feature>
<accession>A0A3B7N649</accession>
<comment type="subcellular location">
    <subcellularLocation>
        <location evidence="1">Membrane</location>
        <topology evidence="1">Multi-pass membrane protein</topology>
    </subcellularLocation>
</comment>
<keyword evidence="2 5" id="KW-0812">Transmembrane</keyword>
<feature type="transmembrane region" description="Helical" evidence="5">
    <location>
        <begin position="100"/>
        <end position="120"/>
    </location>
</feature>
<keyword evidence="4 5" id="KW-0472">Membrane</keyword>
<dbReference type="KEGG" id="pseg:D3H65_27665"/>
<proteinExistence type="predicted"/>
<organism evidence="7 8">
    <name type="scientific">Paraflavitalea soli</name>
    <dbReference type="NCBI Taxonomy" id="2315862"/>
    <lineage>
        <taxon>Bacteria</taxon>
        <taxon>Pseudomonadati</taxon>
        <taxon>Bacteroidota</taxon>
        <taxon>Chitinophagia</taxon>
        <taxon>Chitinophagales</taxon>
        <taxon>Chitinophagaceae</taxon>
        <taxon>Paraflavitalea</taxon>
    </lineage>
</organism>
<evidence type="ECO:0000313" key="7">
    <source>
        <dbReference type="EMBL" id="AXY77531.1"/>
    </source>
</evidence>
<evidence type="ECO:0000256" key="4">
    <source>
        <dbReference type="ARBA" id="ARBA00023136"/>
    </source>
</evidence>